<accession>A0A9Q8Z501</accession>
<feature type="compositionally biased region" description="Acidic residues" evidence="1">
    <location>
        <begin position="319"/>
        <end position="328"/>
    </location>
</feature>
<feature type="region of interest" description="Disordered" evidence="1">
    <location>
        <begin position="315"/>
        <end position="368"/>
    </location>
</feature>
<feature type="compositionally biased region" description="Low complexity" evidence="1">
    <location>
        <begin position="425"/>
        <end position="436"/>
    </location>
</feature>
<feature type="compositionally biased region" description="Polar residues" evidence="1">
    <location>
        <begin position="58"/>
        <end position="67"/>
    </location>
</feature>
<feature type="compositionally biased region" description="Low complexity" evidence="1">
    <location>
        <begin position="103"/>
        <end position="115"/>
    </location>
</feature>
<feature type="region of interest" description="Disordered" evidence="1">
    <location>
        <begin position="394"/>
        <end position="436"/>
    </location>
</feature>
<evidence type="ECO:0000256" key="1">
    <source>
        <dbReference type="SAM" id="MobiDB-lite"/>
    </source>
</evidence>
<dbReference type="AlphaFoldDB" id="A0A9Q8Z501"/>
<gene>
    <name evidence="2" type="ORF">yc1106_01317</name>
</gene>
<reference evidence="2" key="1">
    <citation type="submission" date="2021-12" db="EMBL/GenBank/DDBJ databases">
        <title>Curvularia clavata genome.</title>
        <authorList>
            <person name="Cao Y."/>
        </authorList>
    </citation>
    <scope>NUCLEOTIDE SEQUENCE</scope>
    <source>
        <strain evidence="2">Yc1106</strain>
    </source>
</reference>
<evidence type="ECO:0000313" key="3">
    <source>
        <dbReference type="Proteomes" id="UP001056012"/>
    </source>
</evidence>
<keyword evidence="3" id="KW-1185">Reference proteome</keyword>
<proteinExistence type="predicted"/>
<dbReference type="VEuPathDB" id="FungiDB:yc1106_01317"/>
<name>A0A9Q8Z501_CURCL</name>
<dbReference type="OrthoDB" id="5398515at2759"/>
<organism evidence="2 3">
    <name type="scientific">Curvularia clavata</name>
    <dbReference type="NCBI Taxonomy" id="95742"/>
    <lineage>
        <taxon>Eukaryota</taxon>
        <taxon>Fungi</taxon>
        <taxon>Dikarya</taxon>
        <taxon>Ascomycota</taxon>
        <taxon>Pezizomycotina</taxon>
        <taxon>Dothideomycetes</taxon>
        <taxon>Pleosporomycetidae</taxon>
        <taxon>Pleosporales</taxon>
        <taxon>Pleosporineae</taxon>
        <taxon>Pleosporaceae</taxon>
        <taxon>Curvularia</taxon>
    </lineage>
</organism>
<sequence>MERTPSPPRRLRTPPAPHHGDNYEPFSPRRSSRVAARRDAHLHHAQSTPRARRDVTPTAMSKSSSARANAFTLSPPSSPHQPRSPRSTRRAPLNANPLDSDSDCAAPSSSRRLLSATMTGGMLPTPAKTPRKRRVEDMSSTARVLFPTNRPSTIDEAMPTPRKPRKTKDLYTLESFAKHMDETTEKIPIYTDSKERVPTPGAQTEENPFLSTRGKGKAKSAPAKQRKTVDKKTAKMEEAVNRDEGMVYIFRGRKVFRKFHDDAPSGASEAEQDGDLSADDRRLRRHIGHEARRPLTRSSIKPRLLFQAEIKERNRANGIEDDDEEALTDIEPSVATPSRSKGKNVVQTPSLATTPPPTVRKVKKGQSIQSILPCPSRINIFVEISFDSWTRVKSAHGSSSSAKASKKRSGEPLEREAGDKRARSEQSSFSVSFDSI</sequence>
<feature type="compositionally biased region" description="Basic and acidic residues" evidence="1">
    <location>
        <begin position="408"/>
        <end position="424"/>
    </location>
</feature>
<feature type="compositionally biased region" description="Polar residues" evidence="1">
    <location>
        <begin position="335"/>
        <end position="353"/>
    </location>
</feature>
<feature type="compositionally biased region" description="Polar residues" evidence="1">
    <location>
        <begin position="201"/>
        <end position="210"/>
    </location>
</feature>
<dbReference type="EMBL" id="CP089274">
    <property type="protein sequence ID" value="USP74043.1"/>
    <property type="molecule type" value="Genomic_DNA"/>
</dbReference>
<protein>
    <submittedName>
        <fullName evidence="2">Uncharacterized protein</fullName>
    </submittedName>
</protein>
<feature type="region of interest" description="Disordered" evidence="1">
    <location>
        <begin position="1"/>
        <end position="168"/>
    </location>
</feature>
<dbReference type="Proteomes" id="UP001056012">
    <property type="component" value="Chromosome 1"/>
</dbReference>
<evidence type="ECO:0000313" key="2">
    <source>
        <dbReference type="EMBL" id="USP74043.1"/>
    </source>
</evidence>
<feature type="region of interest" description="Disordered" evidence="1">
    <location>
        <begin position="184"/>
        <end position="235"/>
    </location>
</feature>